<proteinExistence type="predicted"/>
<evidence type="ECO:0008006" key="4">
    <source>
        <dbReference type="Google" id="ProtNLM"/>
    </source>
</evidence>
<name>A0A0A2B4F5_PROMR</name>
<dbReference type="Proteomes" id="UP000030481">
    <property type="component" value="Unassembled WGS sequence"/>
</dbReference>
<feature type="transmembrane region" description="Helical" evidence="1">
    <location>
        <begin position="30"/>
        <end position="55"/>
    </location>
</feature>
<accession>A0A0A2B4F5</accession>
<dbReference type="Pfam" id="PF14373">
    <property type="entry name" value="Imm_superinfect"/>
    <property type="match status" value="1"/>
</dbReference>
<keyword evidence="1" id="KW-0812">Transmembrane</keyword>
<keyword evidence="1" id="KW-0472">Membrane</keyword>
<dbReference type="InterPro" id="IPR016410">
    <property type="entry name" value="Phage_imm"/>
</dbReference>
<organism evidence="2 3">
    <name type="scientific">Prochlorococcus marinus str. MIT 9401</name>
    <dbReference type="NCBI Taxonomy" id="167551"/>
    <lineage>
        <taxon>Bacteria</taxon>
        <taxon>Bacillati</taxon>
        <taxon>Cyanobacteriota</taxon>
        <taxon>Cyanophyceae</taxon>
        <taxon>Synechococcales</taxon>
        <taxon>Prochlorococcaceae</taxon>
        <taxon>Prochlorococcus</taxon>
    </lineage>
</organism>
<evidence type="ECO:0000256" key="1">
    <source>
        <dbReference type="SAM" id="Phobius"/>
    </source>
</evidence>
<evidence type="ECO:0000313" key="3">
    <source>
        <dbReference type="Proteomes" id="UP000030481"/>
    </source>
</evidence>
<dbReference type="EMBL" id="JNAR01000015">
    <property type="protein sequence ID" value="KGG07504.1"/>
    <property type="molecule type" value="Genomic_DNA"/>
</dbReference>
<evidence type="ECO:0000313" key="2">
    <source>
        <dbReference type="EMBL" id="KGG07504.1"/>
    </source>
</evidence>
<dbReference type="AlphaFoldDB" id="A0A0A2B4F5"/>
<comment type="caution">
    <text evidence="2">The sequence shown here is derived from an EMBL/GenBank/DDBJ whole genome shotgun (WGS) entry which is preliminary data.</text>
</comment>
<dbReference type="RefSeq" id="WP_032516886.1">
    <property type="nucleotide sequence ID" value="NZ_JNAR01000015.1"/>
</dbReference>
<reference evidence="3" key="1">
    <citation type="journal article" date="2014" name="Sci. Data">
        <title>Genomes of diverse isolates of the marine cyanobacterium Prochlorococcus.</title>
        <authorList>
            <person name="Biller S."/>
            <person name="Berube P."/>
            <person name="Thompson J."/>
            <person name="Kelly L."/>
            <person name="Roggensack S."/>
            <person name="Awad L."/>
            <person name="Roache-Johnson K."/>
            <person name="Ding H."/>
            <person name="Giovannoni S.J."/>
            <person name="Moore L.R."/>
            <person name="Chisholm S.W."/>
        </authorList>
    </citation>
    <scope>NUCLEOTIDE SEQUENCE [LARGE SCALE GENOMIC DNA]</scope>
</reference>
<sequence length="98" mass="11040">MEFLIVGLILLAIYFIPTFIAFQRRHTYKWVILGINTFAIAAGVPWLAAFIWAVWPTNKSLIDPIAGNVTGKGYRNSGDTIGSLEYGRERGYSEEKDK</sequence>
<keyword evidence="1" id="KW-1133">Transmembrane helix</keyword>
<protein>
    <recommendedName>
        <fullName evidence="4">Superinfection immunity protein</fullName>
    </recommendedName>
</protein>
<feature type="transmembrane region" description="Helical" evidence="1">
    <location>
        <begin position="6"/>
        <end position="23"/>
    </location>
</feature>
<gene>
    <name evidence="2" type="ORF">EV01_1119</name>
</gene>